<reference evidence="3" key="1">
    <citation type="submission" date="2022-07" db="EMBL/GenBank/DDBJ databases">
        <title>Phylogenomic reconstructions and comparative analyses of Kickxellomycotina fungi.</title>
        <authorList>
            <person name="Reynolds N.K."/>
            <person name="Stajich J.E."/>
            <person name="Barry K."/>
            <person name="Grigoriev I.V."/>
            <person name="Crous P."/>
            <person name="Smith M.E."/>
        </authorList>
    </citation>
    <scope>NUCLEOTIDE SEQUENCE</scope>
    <source>
        <strain evidence="3">BCRC 34489</strain>
    </source>
</reference>
<evidence type="ECO:0000256" key="1">
    <source>
        <dbReference type="ARBA" id="ARBA00023186"/>
    </source>
</evidence>
<dbReference type="Gene3D" id="6.10.140.1710">
    <property type="match status" value="1"/>
</dbReference>
<evidence type="ECO:0000313" key="4">
    <source>
        <dbReference type="Proteomes" id="UP001140172"/>
    </source>
</evidence>
<dbReference type="SUPFAM" id="SSF50156">
    <property type="entry name" value="PDZ domain-like"/>
    <property type="match status" value="1"/>
</dbReference>
<dbReference type="InterPro" id="IPR035269">
    <property type="entry name" value="PSMD9"/>
</dbReference>
<organism evidence="3 4">
    <name type="scientific">Coemansia interrupta</name>
    <dbReference type="NCBI Taxonomy" id="1126814"/>
    <lineage>
        <taxon>Eukaryota</taxon>
        <taxon>Fungi</taxon>
        <taxon>Fungi incertae sedis</taxon>
        <taxon>Zoopagomycota</taxon>
        <taxon>Kickxellomycotina</taxon>
        <taxon>Kickxellomycetes</taxon>
        <taxon>Kickxellales</taxon>
        <taxon>Kickxellaceae</taxon>
        <taxon>Coemansia</taxon>
    </lineage>
</organism>
<gene>
    <name evidence="3" type="primary">NAS2</name>
    <name evidence="3" type="ORF">GGI15_002694</name>
</gene>
<dbReference type="AlphaFoldDB" id="A0A9W8HK63"/>
<evidence type="ECO:0000313" key="3">
    <source>
        <dbReference type="EMBL" id="KAJ2783149.1"/>
    </source>
</evidence>
<dbReference type="GO" id="GO:0005634">
    <property type="term" value="C:nucleus"/>
    <property type="evidence" value="ECO:0007669"/>
    <property type="project" value="TreeGrafter"/>
</dbReference>
<dbReference type="GO" id="GO:0070682">
    <property type="term" value="P:proteasome regulatory particle assembly"/>
    <property type="evidence" value="ECO:0007669"/>
    <property type="project" value="InterPro"/>
</dbReference>
<dbReference type="InterPro" id="IPR040815">
    <property type="entry name" value="Nas2_N"/>
</dbReference>
<accession>A0A9W8HK63</accession>
<dbReference type="GO" id="GO:0005737">
    <property type="term" value="C:cytoplasm"/>
    <property type="evidence" value="ECO:0007669"/>
    <property type="project" value="TreeGrafter"/>
</dbReference>
<dbReference type="Pfam" id="PF18265">
    <property type="entry name" value="Nas2_N"/>
    <property type="match status" value="1"/>
</dbReference>
<keyword evidence="1" id="KW-0143">Chaperone</keyword>
<proteinExistence type="predicted"/>
<comment type="caution">
    <text evidence="3">The sequence shown here is derived from an EMBL/GenBank/DDBJ whole genome shotgun (WGS) entry which is preliminary data.</text>
</comment>
<dbReference type="OrthoDB" id="72325at2759"/>
<dbReference type="Proteomes" id="UP001140172">
    <property type="component" value="Unassembled WGS sequence"/>
</dbReference>
<feature type="domain" description="Nas2 N-terminal" evidence="2">
    <location>
        <begin position="4"/>
        <end position="82"/>
    </location>
</feature>
<evidence type="ECO:0000259" key="2">
    <source>
        <dbReference type="Pfam" id="PF18265"/>
    </source>
</evidence>
<sequence length="184" mass="19724">MDRLQDLVRQKTSLEARLRALDHALAAHGVTRTTPLVDPSGFPRSDLDINSIVDIRRELNYKQNDLGQLMAEIEKALQAVHQQPQPQEKEAERLRGFARISGVAKGGPAELAGVRDGDVVVRVGGARGFSGVAEEVAGKADGELVLVVDRVVDGAPERLTLAVRPHGGWGGGGLLGCRMTEIPQ</sequence>
<dbReference type="PANTHER" id="PTHR12651">
    <property type="entry name" value="26S PROTEASOME NON-ATPASE REGULATORY SUBUNIT 9"/>
    <property type="match status" value="1"/>
</dbReference>
<dbReference type="Gene3D" id="2.30.42.10">
    <property type="match status" value="1"/>
</dbReference>
<name>A0A9W8HK63_9FUNG</name>
<keyword evidence="4" id="KW-1185">Reference proteome</keyword>
<keyword evidence="3" id="KW-0647">Proteasome</keyword>
<protein>
    <submittedName>
        <fullName evidence="3">26S proteasome regulatory subunit</fullName>
    </submittedName>
</protein>
<dbReference type="EMBL" id="JANBUM010000153">
    <property type="protein sequence ID" value="KAJ2783149.1"/>
    <property type="molecule type" value="Genomic_DNA"/>
</dbReference>
<dbReference type="GO" id="GO:0000502">
    <property type="term" value="C:proteasome complex"/>
    <property type="evidence" value="ECO:0007669"/>
    <property type="project" value="UniProtKB-KW"/>
</dbReference>
<dbReference type="InterPro" id="IPR036034">
    <property type="entry name" value="PDZ_sf"/>
</dbReference>
<dbReference type="PANTHER" id="PTHR12651:SF1">
    <property type="entry name" value="26S PROTEASOME NON-ATPASE REGULATORY SUBUNIT 9"/>
    <property type="match status" value="1"/>
</dbReference>